<name>A0A7G9T4P8_9LACO</name>
<sequence>MADRIDKLLTDYFKGKLDLNIAIRKIEINHSSEQDENVGGGRAQNKYNDPNAIAMIREDEDVELQVLITQENVISKYYDNLLPEHKRAISNHYRNNLTWQMIAFSEYVDERTARRWRDDFKFNVKKDLKTMPVLG</sequence>
<dbReference type="InterPro" id="IPR007927">
    <property type="entry name" value="DUF722"/>
</dbReference>
<keyword evidence="2" id="KW-1185">Reference proteome</keyword>
<dbReference type="Pfam" id="PF05263">
    <property type="entry name" value="DUF722"/>
    <property type="match status" value="1"/>
</dbReference>
<proteinExistence type="predicted"/>
<protein>
    <submittedName>
        <fullName evidence="1">DUF722 domain-containing protein</fullName>
    </submittedName>
</protein>
<dbReference type="RefSeq" id="WP_187528908.1">
    <property type="nucleotide sequence ID" value="NZ_CP060724.1"/>
</dbReference>
<dbReference type="AlphaFoldDB" id="A0A7G9T4P8"/>
<evidence type="ECO:0000313" key="1">
    <source>
        <dbReference type="EMBL" id="QNN75073.1"/>
    </source>
</evidence>
<dbReference type="Proteomes" id="UP000515800">
    <property type="component" value="Chromosome"/>
</dbReference>
<gene>
    <name evidence="1" type="ORF">H9L19_06765</name>
</gene>
<dbReference type="KEGG" id="wdi:H9L19_06765"/>
<evidence type="ECO:0000313" key="2">
    <source>
        <dbReference type="Proteomes" id="UP000515800"/>
    </source>
</evidence>
<accession>A0A7G9T4P8</accession>
<reference evidence="1 2" key="1">
    <citation type="submission" date="2020-08" db="EMBL/GenBank/DDBJ databases">
        <title>Genome sequence of Weissella diestrammenae KACC 16890T.</title>
        <authorList>
            <person name="Hyun D.-W."/>
            <person name="Bae J.-W."/>
        </authorList>
    </citation>
    <scope>NUCLEOTIDE SEQUENCE [LARGE SCALE GENOMIC DNA]</scope>
    <source>
        <strain evidence="1 2">KACC 16890</strain>
    </source>
</reference>
<dbReference type="EMBL" id="CP060724">
    <property type="protein sequence ID" value="QNN75073.1"/>
    <property type="molecule type" value="Genomic_DNA"/>
</dbReference>
<organism evidence="1 2">
    <name type="scientific">Weissella diestrammenae</name>
    <dbReference type="NCBI Taxonomy" id="1162633"/>
    <lineage>
        <taxon>Bacteria</taxon>
        <taxon>Bacillati</taxon>
        <taxon>Bacillota</taxon>
        <taxon>Bacilli</taxon>
        <taxon>Lactobacillales</taxon>
        <taxon>Lactobacillaceae</taxon>
        <taxon>Weissella</taxon>
    </lineage>
</organism>